<feature type="region of interest" description="Disordered" evidence="4">
    <location>
        <begin position="590"/>
        <end position="614"/>
    </location>
</feature>
<organism evidence="6 7">
    <name type="scientific">Mycoplasmopsis bovigenitalium 51080</name>
    <dbReference type="NCBI Taxonomy" id="1188235"/>
    <lineage>
        <taxon>Bacteria</taxon>
        <taxon>Bacillati</taxon>
        <taxon>Mycoplasmatota</taxon>
        <taxon>Mycoplasmoidales</taxon>
        <taxon>Metamycoplasmataceae</taxon>
        <taxon>Mycoplasmopsis</taxon>
    </lineage>
</organism>
<dbReference type="PROSITE" id="PS00138">
    <property type="entry name" value="SUBTILASE_SER"/>
    <property type="match status" value="1"/>
</dbReference>
<dbReference type="InterPro" id="IPR000209">
    <property type="entry name" value="Peptidase_S8/S53_dom"/>
</dbReference>
<dbReference type="OrthoDB" id="397876at2"/>
<dbReference type="GO" id="GO:0006508">
    <property type="term" value="P:proteolysis"/>
    <property type="evidence" value="ECO:0007669"/>
    <property type="project" value="UniProtKB-KW"/>
</dbReference>
<dbReference type="InterPro" id="IPR036852">
    <property type="entry name" value="Peptidase_S8/S53_dom_sf"/>
</dbReference>
<evidence type="ECO:0000259" key="5">
    <source>
        <dbReference type="Pfam" id="PF00082"/>
    </source>
</evidence>
<dbReference type="Proteomes" id="UP000013220">
    <property type="component" value="Unassembled WGS sequence"/>
</dbReference>
<dbReference type="eggNOG" id="ENOG5030MMV">
    <property type="taxonomic scope" value="Bacteria"/>
</dbReference>
<reference evidence="6 7" key="1">
    <citation type="journal article" date="2013" name="Genome Announc.">
        <title>Draft Genome Sequences of Mycoplasma alkalescens, Mycoplasma arginini, and Mycoplasma bovigenitalium, Three Species with Equivocal Pathogenic Status for Cattle.</title>
        <authorList>
            <person name="Manso-Silvan L."/>
            <person name="Tardy F."/>
            <person name="Baranowski E."/>
            <person name="Barre A."/>
            <person name="Blanchard A."/>
            <person name="Breton M."/>
            <person name="Couture C."/>
            <person name="Citti C."/>
            <person name="Dordet-Frisoni E."/>
            <person name="Dupuy V."/>
            <person name="Gaurivaud P."/>
            <person name="Jacob D."/>
            <person name="Lemaitre C."/>
            <person name="Nikolski M."/>
            <person name="Nouvel L.X."/>
            <person name="Poumarat F."/>
            <person name="Thebault P."/>
            <person name="Theil S."/>
            <person name="Thiaucourt F."/>
            <person name="Sirand-Pugnet P."/>
        </authorList>
    </citation>
    <scope>NUCLEOTIDE SEQUENCE [LARGE SCALE GENOMIC DNA]</scope>
    <source>
        <strain evidence="6 7">51080</strain>
    </source>
</reference>
<dbReference type="PATRIC" id="fig|1188235.3.peg.426"/>
<sequence>MMKKLLFNICPVILAPVVMSAKYHEPKDFTNEEYSKIKDIYRPYYLKHAVYYNRDDDYDNDMNNYNKVGIIEVENFDRNYLLSSDQNFHFENNPNDGETSDNHGYAVTSIIGTDLGINKNAKLYYSTTASKENFIDVIKEMHKKHDIKLFNFSFSHKLLWPSEDKESSLKYGNNNISMSYELRSFLALAQYLLYELYFIDTSFRNSINNHIDKFYGEVNKYAAENDIKIVKSAGNLSYYDHIEKIKHTKNFFLEKYFLNSNFDFDRLKTDFAETIIRENANSENITYLKKYLTSVKDSPEKLGNFIKNMDQNENILEGINLWSTATNMSSFINVGAVDFNNYPTYFTSFDTKNKDNSPLVSAYGLGIDDDHDKIKHFYKNKYYSEDYELEKTSIDNIINKLKDTERIKKLNYLRYFNGTSKAAPLVTGMLSLLQYKLKRNLSIAEAKTILASSSIYSPIKALNFELFSGHNKSLWLEYWRKNKSKSKTGYGVPKFEKMYDISINKSFLKLNDFIRGIKNQDGNHYINIFTDHDVKHKGRHFTHTISISPTMSFKQYVESKTTISKFFLGDLEPSNIDNLYDVSGEIKFEYTPNENGQTSKGSRKHQSTSNNSNTERLYFNLPTDFAHGKYNLRFELNELNWYAKQYKFIKYNWLITAYKDYLKDAVDISSYMEVK</sequence>
<keyword evidence="7" id="KW-1185">Reference proteome</keyword>
<feature type="domain" description="Peptidase S8/S53" evidence="5">
    <location>
        <begin position="76"/>
        <end position="460"/>
    </location>
</feature>
<evidence type="ECO:0000313" key="6">
    <source>
        <dbReference type="EMBL" id="ENY69498.1"/>
    </source>
</evidence>
<keyword evidence="2" id="KW-0378">Hydrolase</keyword>
<dbReference type="InterPro" id="IPR023828">
    <property type="entry name" value="Peptidase_S8_Ser-AS"/>
</dbReference>
<accession>N9VCS6</accession>
<comment type="caution">
    <text evidence="6">The sequence shown here is derived from an EMBL/GenBank/DDBJ whole genome shotgun (WGS) entry which is preliminary data.</text>
</comment>
<evidence type="ECO:0000256" key="1">
    <source>
        <dbReference type="ARBA" id="ARBA00022670"/>
    </source>
</evidence>
<dbReference type="Pfam" id="PF00082">
    <property type="entry name" value="Peptidase_S8"/>
    <property type="match status" value="1"/>
</dbReference>
<dbReference type="SUPFAM" id="SSF52743">
    <property type="entry name" value="Subtilisin-like"/>
    <property type="match status" value="1"/>
</dbReference>
<evidence type="ECO:0000256" key="2">
    <source>
        <dbReference type="ARBA" id="ARBA00022801"/>
    </source>
</evidence>
<evidence type="ECO:0000313" key="7">
    <source>
        <dbReference type="Proteomes" id="UP000013220"/>
    </source>
</evidence>
<proteinExistence type="predicted"/>
<protein>
    <recommendedName>
        <fullName evidence="5">Peptidase S8/S53 domain-containing protein</fullName>
    </recommendedName>
</protein>
<keyword evidence="1" id="KW-0645">Protease</keyword>
<gene>
    <name evidence="6" type="ORF">MBVG_4110</name>
</gene>
<dbReference type="Gene3D" id="3.40.50.200">
    <property type="entry name" value="Peptidase S8/S53 domain"/>
    <property type="match status" value="1"/>
</dbReference>
<evidence type="ECO:0000256" key="4">
    <source>
        <dbReference type="SAM" id="MobiDB-lite"/>
    </source>
</evidence>
<dbReference type="EMBL" id="AORH01000025">
    <property type="protein sequence ID" value="ENY69498.1"/>
    <property type="molecule type" value="Genomic_DNA"/>
</dbReference>
<dbReference type="RefSeq" id="WP_004420680.1">
    <property type="nucleotide sequence ID" value="NZ_AORH01000025.1"/>
</dbReference>
<dbReference type="STRING" id="1188235.MBVG_4110"/>
<name>N9VCS6_9BACT</name>
<dbReference type="AlphaFoldDB" id="N9VCS6"/>
<keyword evidence="3" id="KW-0720">Serine protease</keyword>
<evidence type="ECO:0000256" key="3">
    <source>
        <dbReference type="ARBA" id="ARBA00022825"/>
    </source>
</evidence>
<dbReference type="GO" id="GO:0004252">
    <property type="term" value="F:serine-type endopeptidase activity"/>
    <property type="evidence" value="ECO:0007669"/>
    <property type="project" value="InterPro"/>
</dbReference>